<dbReference type="InterPro" id="IPR000792">
    <property type="entry name" value="Tscrpt_reg_LuxR_C"/>
</dbReference>
<dbReference type="GO" id="GO:0003677">
    <property type="term" value="F:DNA binding"/>
    <property type="evidence" value="ECO:0007669"/>
    <property type="project" value="UniProtKB-KW"/>
</dbReference>
<organism evidence="6 7">
    <name type="scientific">Tropicimonas sediminicola</name>
    <dbReference type="NCBI Taxonomy" id="1031541"/>
    <lineage>
        <taxon>Bacteria</taxon>
        <taxon>Pseudomonadati</taxon>
        <taxon>Pseudomonadota</taxon>
        <taxon>Alphaproteobacteria</taxon>
        <taxon>Rhodobacterales</taxon>
        <taxon>Roseobacteraceae</taxon>
        <taxon>Tropicimonas</taxon>
    </lineage>
</organism>
<sequence length="154" mass="16497">MSMQAFETPLPGDAGCLVGRAPAREALAELQAACARIDGLVARIRGDGTEACRRKALLLLREKSKQLVALLERPDKTQNGSAQEAEEMPPLSPREQEILGWIASGKSNAVIAEILGISPHTVDTHNRRIFRKLGAGDRTTAAIKALDGGLLPPR</sequence>
<evidence type="ECO:0000256" key="2">
    <source>
        <dbReference type="ARBA" id="ARBA00023125"/>
    </source>
</evidence>
<keyword evidence="7" id="KW-1185">Reference proteome</keyword>
<evidence type="ECO:0000259" key="5">
    <source>
        <dbReference type="PROSITE" id="PS50043"/>
    </source>
</evidence>
<dbReference type="PRINTS" id="PR00038">
    <property type="entry name" value="HTHLUXR"/>
</dbReference>
<dbReference type="InterPro" id="IPR036388">
    <property type="entry name" value="WH-like_DNA-bd_sf"/>
</dbReference>
<keyword evidence="1" id="KW-0805">Transcription regulation</keyword>
<dbReference type="Gene3D" id="1.10.10.10">
    <property type="entry name" value="Winged helix-like DNA-binding domain superfamily/Winged helix DNA-binding domain"/>
    <property type="match status" value="1"/>
</dbReference>
<dbReference type="SMART" id="SM00421">
    <property type="entry name" value="HTH_LUXR"/>
    <property type="match status" value="1"/>
</dbReference>
<dbReference type="OrthoDB" id="9803630at2"/>
<dbReference type="PROSITE" id="PS00622">
    <property type="entry name" value="HTH_LUXR_1"/>
    <property type="match status" value="1"/>
</dbReference>
<reference evidence="6 7" key="1">
    <citation type="submission" date="2017-06" db="EMBL/GenBank/DDBJ databases">
        <authorList>
            <person name="Kim H.J."/>
            <person name="Triplett B.A."/>
        </authorList>
    </citation>
    <scope>NUCLEOTIDE SEQUENCE [LARGE SCALE GENOMIC DNA]</scope>
    <source>
        <strain evidence="6 7">DSM 29339</strain>
    </source>
</reference>
<evidence type="ECO:0000256" key="1">
    <source>
        <dbReference type="ARBA" id="ARBA00023015"/>
    </source>
</evidence>
<keyword evidence="3" id="KW-0804">Transcription</keyword>
<dbReference type="CDD" id="cd06170">
    <property type="entry name" value="LuxR_C_like"/>
    <property type="match status" value="1"/>
</dbReference>
<keyword evidence="2" id="KW-0238">DNA-binding</keyword>
<proteinExistence type="predicted"/>
<dbReference type="SUPFAM" id="SSF46894">
    <property type="entry name" value="C-terminal effector domain of the bipartite response regulators"/>
    <property type="match status" value="1"/>
</dbReference>
<dbReference type="Proteomes" id="UP000198426">
    <property type="component" value="Unassembled WGS sequence"/>
</dbReference>
<evidence type="ECO:0000313" key="7">
    <source>
        <dbReference type="Proteomes" id="UP000198426"/>
    </source>
</evidence>
<dbReference type="Pfam" id="PF00196">
    <property type="entry name" value="GerE"/>
    <property type="match status" value="1"/>
</dbReference>
<dbReference type="InterPro" id="IPR016032">
    <property type="entry name" value="Sig_transdc_resp-reg_C-effctor"/>
</dbReference>
<gene>
    <name evidence="6" type="ORF">SAMN05421757_103133</name>
</gene>
<protein>
    <submittedName>
        <fullName evidence="6">Regulatory protein, luxR family</fullName>
    </submittedName>
</protein>
<evidence type="ECO:0000256" key="4">
    <source>
        <dbReference type="SAM" id="MobiDB-lite"/>
    </source>
</evidence>
<feature type="domain" description="HTH luxR-type" evidence="5">
    <location>
        <begin position="84"/>
        <end position="149"/>
    </location>
</feature>
<dbReference type="PANTHER" id="PTHR44688">
    <property type="entry name" value="DNA-BINDING TRANSCRIPTIONAL ACTIVATOR DEVR_DOSR"/>
    <property type="match status" value="1"/>
</dbReference>
<accession>A0A239GWV3</accession>
<evidence type="ECO:0000256" key="3">
    <source>
        <dbReference type="ARBA" id="ARBA00023163"/>
    </source>
</evidence>
<dbReference type="EMBL" id="FZOY01000003">
    <property type="protein sequence ID" value="SNS73345.1"/>
    <property type="molecule type" value="Genomic_DNA"/>
</dbReference>
<dbReference type="GO" id="GO:0006355">
    <property type="term" value="P:regulation of DNA-templated transcription"/>
    <property type="evidence" value="ECO:0007669"/>
    <property type="project" value="InterPro"/>
</dbReference>
<feature type="region of interest" description="Disordered" evidence="4">
    <location>
        <begin position="72"/>
        <end position="92"/>
    </location>
</feature>
<dbReference type="PANTHER" id="PTHR44688:SF16">
    <property type="entry name" value="DNA-BINDING TRANSCRIPTIONAL ACTIVATOR DEVR_DOSR"/>
    <property type="match status" value="1"/>
</dbReference>
<name>A0A239GWV3_9RHOB</name>
<dbReference type="PROSITE" id="PS50043">
    <property type="entry name" value="HTH_LUXR_2"/>
    <property type="match status" value="1"/>
</dbReference>
<dbReference type="AlphaFoldDB" id="A0A239GWV3"/>
<evidence type="ECO:0000313" key="6">
    <source>
        <dbReference type="EMBL" id="SNS73345.1"/>
    </source>
</evidence>